<feature type="non-terminal residue" evidence="2">
    <location>
        <position position="1"/>
    </location>
</feature>
<reference evidence="2" key="1">
    <citation type="submission" date="2013-01" db="EMBL/GenBank/DDBJ databases">
        <title>Genome draft of Hydrogenophaga taeniospiralis 2K1.</title>
        <authorList>
            <person name="Gomila M."/>
            <person name="Lalucat J."/>
        </authorList>
    </citation>
    <scope>NUCLEOTIDE SEQUENCE</scope>
    <source>
        <strain evidence="2">CCUG 15921</strain>
    </source>
</reference>
<organism evidence="2 3">
    <name type="scientific">Hydrogenophaga taeniospiralis CCUG 15921</name>
    <dbReference type="NCBI Taxonomy" id="1281780"/>
    <lineage>
        <taxon>Bacteria</taxon>
        <taxon>Pseudomonadati</taxon>
        <taxon>Pseudomonadota</taxon>
        <taxon>Betaproteobacteria</taxon>
        <taxon>Burkholderiales</taxon>
        <taxon>Comamonadaceae</taxon>
        <taxon>Hydrogenophaga</taxon>
    </lineage>
</organism>
<sequence>ARQPSEGAAARHADRGHRGTGFAGPQVAPPWGGGAEGASGGGHYLPPSLASDAGLNTERDSGGVTSYCLGNSLEAMFR</sequence>
<dbReference type="EMBL" id="AOGK01000027">
    <property type="protein sequence ID" value="MDG5977841.1"/>
    <property type="molecule type" value="Genomic_DNA"/>
</dbReference>
<proteinExistence type="predicted"/>
<gene>
    <name evidence="2" type="ORF">H010_21496</name>
</gene>
<evidence type="ECO:0000256" key="1">
    <source>
        <dbReference type="SAM" id="MobiDB-lite"/>
    </source>
</evidence>
<dbReference type="Proteomes" id="UP001152876">
    <property type="component" value="Unassembled WGS sequence"/>
</dbReference>
<evidence type="ECO:0000313" key="2">
    <source>
        <dbReference type="EMBL" id="MDG5977841.1"/>
    </source>
</evidence>
<accession>A0A9X4NWW3</accession>
<name>A0A9X4NWW3_9BURK</name>
<feature type="compositionally biased region" description="Gly residues" evidence="1">
    <location>
        <begin position="31"/>
        <end position="43"/>
    </location>
</feature>
<keyword evidence="3" id="KW-1185">Reference proteome</keyword>
<dbReference type="AlphaFoldDB" id="A0A9X4NWW3"/>
<evidence type="ECO:0000313" key="3">
    <source>
        <dbReference type="Proteomes" id="UP001152876"/>
    </source>
</evidence>
<comment type="caution">
    <text evidence="2">The sequence shown here is derived from an EMBL/GenBank/DDBJ whole genome shotgun (WGS) entry which is preliminary data.</text>
</comment>
<feature type="region of interest" description="Disordered" evidence="1">
    <location>
        <begin position="1"/>
        <end position="64"/>
    </location>
</feature>
<protein>
    <submittedName>
        <fullName evidence="2">Uncharacterized protein</fullName>
    </submittedName>
</protein>